<dbReference type="PROSITE" id="PS50088">
    <property type="entry name" value="ANK_REPEAT"/>
    <property type="match status" value="5"/>
</dbReference>
<evidence type="ECO:0000313" key="7">
    <source>
        <dbReference type="Proteomes" id="UP000031443"/>
    </source>
</evidence>
<evidence type="ECO:0000256" key="5">
    <source>
        <dbReference type="SAM" id="MobiDB-lite"/>
    </source>
</evidence>
<gene>
    <name evidence="6" type="ORF">UY3_11066</name>
</gene>
<dbReference type="InterPro" id="IPR042420">
    <property type="entry name" value="RAI14/UACA"/>
</dbReference>
<evidence type="ECO:0000256" key="3">
    <source>
        <dbReference type="PROSITE-ProRule" id="PRU00023"/>
    </source>
</evidence>
<reference evidence="7" key="1">
    <citation type="journal article" date="2013" name="Nat. Genet.">
        <title>The draft genomes of soft-shell turtle and green sea turtle yield insights into the development and evolution of the turtle-specific body plan.</title>
        <authorList>
            <person name="Wang Z."/>
            <person name="Pascual-Anaya J."/>
            <person name="Zadissa A."/>
            <person name="Li W."/>
            <person name="Niimura Y."/>
            <person name="Huang Z."/>
            <person name="Li C."/>
            <person name="White S."/>
            <person name="Xiong Z."/>
            <person name="Fang D."/>
            <person name="Wang B."/>
            <person name="Ming Y."/>
            <person name="Chen Y."/>
            <person name="Zheng Y."/>
            <person name="Kuraku S."/>
            <person name="Pignatelli M."/>
            <person name="Herrero J."/>
            <person name="Beal K."/>
            <person name="Nozawa M."/>
            <person name="Li Q."/>
            <person name="Wang J."/>
            <person name="Zhang H."/>
            <person name="Yu L."/>
            <person name="Shigenobu S."/>
            <person name="Wang J."/>
            <person name="Liu J."/>
            <person name="Flicek P."/>
            <person name="Searle S."/>
            <person name="Wang J."/>
            <person name="Kuratani S."/>
            <person name="Yin Y."/>
            <person name="Aken B."/>
            <person name="Zhang G."/>
            <person name="Irie N."/>
        </authorList>
    </citation>
    <scope>NUCLEOTIDE SEQUENCE [LARGE SCALE GENOMIC DNA]</scope>
</reference>
<dbReference type="PROSITE" id="PS50297">
    <property type="entry name" value="ANK_REP_REGION"/>
    <property type="match status" value="5"/>
</dbReference>
<feature type="compositionally biased region" description="Basic and acidic residues" evidence="5">
    <location>
        <begin position="448"/>
        <end position="464"/>
    </location>
</feature>
<keyword evidence="3" id="KW-0040">ANK repeat</keyword>
<dbReference type="GO" id="GO:0003779">
    <property type="term" value="F:actin binding"/>
    <property type="evidence" value="ECO:0007669"/>
    <property type="project" value="InterPro"/>
</dbReference>
<feature type="compositionally biased region" description="Polar residues" evidence="5">
    <location>
        <begin position="488"/>
        <end position="503"/>
    </location>
</feature>
<feature type="region of interest" description="Disordered" evidence="5">
    <location>
        <begin position="576"/>
        <end position="636"/>
    </location>
</feature>
<keyword evidence="7" id="KW-1185">Reference proteome</keyword>
<dbReference type="eggNOG" id="ENOG502QUEG">
    <property type="taxonomic scope" value="Eukaryota"/>
</dbReference>
<dbReference type="EMBL" id="KB543353">
    <property type="protein sequence ID" value="EMP31797.1"/>
    <property type="molecule type" value="Genomic_DNA"/>
</dbReference>
<feature type="repeat" description="ANK" evidence="3">
    <location>
        <begin position="356"/>
        <end position="388"/>
    </location>
</feature>
<dbReference type="InterPro" id="IPR011990">
    <property type="entry name" value="TPR-like_helical_dom_sf"/>
</dbReference>
<dbReference type="PANTHER" id="PTHR24129">
    <property type="entry name" value="ANKYCORBIN"/>
    <property type="match status" value="1"/>
</dbReference>
<dbReference type="Pfam" id="PF12796">
    <property type="entry name" value="Ank_2"/>
    <property type="match status" value="2"/>
</dbReference>
<feature type="compositionally biased region" description="Polar residues" evidence="5">
    <location>
        <begin position="587"/>
        <end position="634"/>
    </location>
</feature>
<feature type="repeat" description="ANK" evidence="3">
    <location>
        <begin position="257"/>
        <end position="289"/>
    </location>
</feature>
<dbReference type="InterPro" id="IPR002110">
    <property type="entry name" value="Ankyrin_rpt"/>
</dbReference>
<dbReference type="PRINTS" id="PR01415">
    <property type="entry name" value="ANKYRIN"/>
</dbReference>
<sequence length="1654" mass="186078">MVNPALASVSILVGEWDGLDVFLNYITANSLSAIKEELSDLDFKHSFKNFNGQLLHFKLSFWLQLWECQEHTIRYLGKWHLHFVLRKALTHLVPAQTGCHSIRWSWNVAGSVELNDACCCKTAVLQHNKLWVGGRKSGNVARSEEETNEWNKNDDRLLQAVENGDPEKVASLLGKKGASATKQDSDGKTAYKQGEDGCDILDPFMTTTRVVIPTLRAHMWFGISLNRLCPLDLGFTPQLVVLRNVHSYLKANCCPNYSSTCFHLAAAKGHAECLRIMMTHGVDVTAQDGTGHTALHLAAKNSHLDCIKRLLQSKCPADSIDNSGKTALHYAASCGCLQVVQLLCEHKCPINVKDLDGNLPLLFAVQNGHAEICRHLLDHGADINSRDKNGRTALMLACEAGGLNIVEALIRKGADFSLVDALGHDALHYSKLSENAGIQSLLLSKISPDADTKSPTKPKQHDQVSKLSSERSGTPKKRKAPPPPISPIQFSDLSSPRSATSTPIAGKGQVFFTEQVCKEEISSIQRDNKDRLSDSTTGADSLLDISSETDQQDLLVLLQAKIASLTLHNKELQDKLQEKAPRETEMDSTLDSYHSTQTEFDQSVDRQSQTSAQELKSSSLNATQTQEKSTSNNEVKIKRLQEDLKDLQRKLDNSEAKRKYLETQLQSRIPETINLNSADISENSSDLSQKLKETQCRYEEAMKEVLNVQTQMKLGLVASENKNTYSDVHELRVTCEEIEVLKQELRKALEESERHKEKVRELQEKLEEGEQNVASKMSIEECEEIKNSYCSIIENINQEKALLIERYKEGQEEIKRLQDKLNQMQLESSDEAREIKEARDRMIDDLHRQVSELSQLYKEAQTELEDYRKRKALEDVALEYIPRDEHEKLMWVTNSLKDKAEDALSDMKSQYTQVLNEAAQLKQLIDTQKQNSVPVAEHLEVVTALRCTAKEMEEEINEFKEELINKETEVRNLQKELLEEKAAIKEAMVPRASYEKLQSSLEGEVNILSSKLKDLMKEKENVSVDAAQLRNEVLQLKGEKEGIQTLLEGKEQEINGLYRKYHQAQEDLLDMKRYAESSSKLEEDKDKKINEMSKEVSKLKEALNSLSQLSYSTSAPKRQSQQLEALQQQVKQLQNQLAEEIMYFTGTLKIWVKEPVRLLIGNVTKRTCLGLTEPFLEEAADQTSLSAESSAQALLRCGTALLGRHPQCSEQEISTTVSEYLDESNNESTARDSEGEEKKMREKALPMDCAPAPNEKLEQAQKMAEKFIKEKEIYKANRELIRCVALTRIIYGDCHWQLAQAFANLAHSYLILQGLPAQAIEHAESAKRIMLTGIRTPSEDKREILGTLVTIYYTLGHVFLVVFLDCSTGKESYLSLRKAERLMEELQELDGRVIMGLKISEKDLVIALGRTCLQQNKFDFAAGYFEKAIDVVILTEGDTAPELINLYQKIAQSEQLKKNHGRAIAYLLQAHSICVALYKQLSVEAAQTGLLLGKAYAATGDQQHVGAAEMYFTESLVAYQAALGAKDSLTLTAIEEFSKGLVHVGKNQQAYRLLKDSLKSIIDTYGDFSEKAAETYHIMGSICLAEGKMRQAYQLFNKILKESDVRILFMLVMRFAYINLPSVPSPHRDLESADLERHSPGVENQMALEQLCAI</sequence>
<dbReference type="InterPro" id="IPR036770">
    <property type="entry name" value="Ankyrin_rpt-contain_sf"/>
</dbReference>
<accession>M7BUK0</accession>
<dbReference type="SUPFAM" id="SSF48452">
    <property type="entry name" value="TPR-like"/>
    <property type="match status" value="1"/>
</dbReference>
<dbReference type="Gene3D" id="1.25.40.10">
    <property type="entry name" value="Tetratricopeptide repeat domain"/>
    <property type="match status" value="2"/>
</dbReference>
<feature type="compositionally biased region" description="Basic and acidic residues" evidence="5">
    <location>
        <begin position="1229"/>
        <end position="1243"/>
    </location>
</feature>
<organism evidence="6 7">
    <name type="scientific">Chelonia mydas</name>
    <name type="common">Green sea-turtle</name>
    <name type="synonym">Chelonia agassizi</name>
    <dbReference type="NCBI Taxonomy" id="8469"/>
    <lineage>
        <taxon>Eukaryota</taxon>
        <taxon>Metazoa</taxon>
        <taxon>Chordata</taxon>
        <taxon>Craniata</taxon>
        <taxon>Vertebrata</taxon>
        <taxon>Euteleostomi</taxon>
        <taxon>Archelosauria</taxon>
        <taxon>Testudinata</taxon>
        <taxon>Testudines</taxon>
        <taxon>Cryptodira</taxon>
        <taxon>Durocryptodira</taxon>
        <taxon>Americhelydia</taxon>
        <taxon>Chelonioidea</taxon>
        <taxon>Cheloniidae</taxon>
        <taxon>Chelonia</taxon>
    </lineage>
</organism>
<evidence type="ECO:0000256" key="2">
    <source>
        <dbReference type="ARBA" id="ARBA00023054"/>
    </source>
</evidence>
<keyword evidence="1" id="KW-0677">Repeat</keyword>
<feature type="region of interest" description="Disordered" evidence="5">
    <location>
        <begin position="1219"/>
        <end position="1243"/>
    </location>
</feature>
<dbReference type="Proteomes" id="UP000031443">
    <property type="component" value="Unassembled WGS sequence"/>
</dbReference>
<feature type="coiled-coil region" evidence="4">
    <location>
        <begin position="897"/>
        <end position="1143"/>
    </location>
</feature>
<evidence type="ECO:0000313" key="6">
    <source>
        <dbReference type="EMBL" id="EMP31797.1"/>
    </source>
</evidence>
<protein>
    <submittedName>
        <fullName evidence="6">Ankycorbin</fullName>
    </submittedName>
</protein>
<feature type="region of interest" description="Disordered" evidence="5">
    <location>
        <begin position="448"/>
        <end position="505"/>
    </location>
</feature>
<evidence type="ECO:0000256" key="1">
    <source>
        <dbReference type="ARBA" id="ARBA00022737"/>
    </source>
</evidence>
<feature type="repeat" description="ANK" evidence="3">
    <location>
        <begin position="290"/>
        <end position="322"/>
    </location>
</feature>
<name>M7BUK0_CHEMY</name>
<feature type="repeat" description="ANK" evidence="3">
    <location>
        <begin position="323"/>
        <end position="355"/>
    </location>
</feature>
<dbReference type="PANTHER" id="PTHR24129:SF0">
    <property type="entry name" value="ANKYCORBIN"/>
    <property type="match status" value="1"/>
</dbReference>
<dbReference type="SUPFAM" id="SSF48403">
    <property type="entry name" value="Ankyrin repeat"/>
    <property type="match status" value="1"/>
</dbReference>
<feature type="repeat" description="ANK" evidence="3">
    <location>
        <begin position="389"/>
        <end position="421"/>
    </location>
</feature>
<dbReference type="Gene3D" id="1.25.40.20">
    <property type="entry name" value="Ankyrin repeat-containing domain"/>
    <property type="match status" value="3"/>
</dbReference>
<feature type="compositionally biased region" description="Basic and acidic residues" evidence="5">
    <location>
        <begin position="576"/>
        <end position="585"/>
    </location>
</feature>
<proteinExistence type="predicted"/>
<dbReference type="SMART" id="SM00248">
    <property type="entry name" value="ANK"/>
    <property type="match status" value="6"/>
</dbReference>
<keyword evidence="2 4" id="KW-0175">Coiled coil</keyword>
<evidence type="ECO:0000256" key="4">
    <source>
        <dbReference type="SAM" id="Coils"/>
    </source>
</evidence>
<dbReference type="STRING" id="8469.M7BUK0"/>